<reference evidence="2 3" key="1">
    <citation type="journal article" date="2015" name="Fungal Genet. Biol.">
        <title>Evolution of novel wood decay mechanisms in Agaricales revealed by the genome sequences of Fistulina hepatica and Cylindrobasidium torrendii.</title>
        <authorList>
            <person name="Floudas D."/>
            <person name="Held B.W."/>
            <person name="Riley R."/>
            <person name="Nagy L.G."/>
            <person name="Koehler G."/>
            <person name="Ransdell A.S."/>
            <person name="Younus H."/>
            <person name="Chow J."/>
            <person name="Chiniquy J."/>
            <person name="Lipzen A."/>
            <person name="Tritt A."/>
            <person name="Sun H."/>
            <person name="Haridas S."/>
            <person name="LaButti K."/>
            <person name="Ohm R.A."/>
            <person name="Kues U."/>
            <person name="Blanchette R.A."/>
            <person name="Grigoriev I.V."/>
            <person name="Minto R.E."/>
            <person name="Hibbett D.S."/>
        </authorList>
    </citation>
    <scope>NUCLEOTIDE SEQUENCE [LARGE SCALE GENOMIC DNA]</scope>
    <source>
        <strain evidence="2 3">ATCC 64428</strain>
    </source>
</reference>
<evidence type="ECO:0000313" key="2">
    <source>
        <dbReference type="EMBL" id="KIY44510.1"/>
    </source>
</evidence>
<protein>
    <submittedName>
        <fullName evidence="2">Uncharacterized protein</fullName>
    </submittedName>
</protein>
<dbReference type="OrthoDB" id="3219024at2759"/>
<feature type="compositionally biased region" description="Polar residues" evidence="1">
    <location>
        <begin position="215"/>
        <end position="225"/>
    </location>
</feature>
<sequence>MPPKHRPSLQRTHSSRTGLSGRPVGHVNLQLTSSNINAATVGKKHAHLQETRARSPHRVSSGNRIVSANRVRSKEHVDNHSTAHYAPRKAVKSALAAKRPKSDFTLASNSDDEEEEEDGWVSSTSTTAPSVNWEENRKVNGKAESRHAPPDGSRNDGANGTVLAQPALKVDVSRKQAKHAPPRAKASIGTVKFEDKPPYPPASNGPVTPRDFPKCQSQSAPTSPGQKDDDRPYSVAQAATQPPTPHTPGSPFVARPARSSRPSSIISSHLVLKRPHPLIRAQSHTLDDACYQDEEHHPTSAVAPLNVNAQLTSASPDSSYEPGRRSSISSGYSMKSGRTAYAGGPSRARTISLMSTSSAAISSLAQLPYGAAGVSNPFRHYRVRFRPVDYELEAGDAPAHPLLPPPYAMAHMGLLGYGVQHPGKQPANPLQDSWKRIDAVRAKRSAC</sequence>
<feature type="region of interest" description="Disordered" evidence="1">
    <location>
        <begin position="48"/>
        <end position="269"/>
    </location>
</feature>
<feature type="compositionally biased region" description="Polar residues" evidence="1">
    <location>
        <begin position="9"/>
        <end position="18"/>
    </location>
</feature>
<feature type="compositionally biased region" description="Acidic residues" evidence="1">
    <location>
        <begin position="110"/>
        <end position="119"/>
    </location>
</feature>
<feature type="region of interest" description="Disordered" evidence="1">
    <location>
        <begin position="312"/>
        <end position="345"/>
    </location>
</feature>
<dbReference type="AlphaFoldDB" id="A0A0D7A1A6"/>
<feature type="compositionally biased region" description="Polar residues" evidence="1">
    <location>
        <begin position="121"/>
        <end position="130"/>
    </location>
</feature>
<name>A0A0D7A1A6_9AGAR</name>
<feature type="compositionally biased region" description="Basic and acidic residues" evidence="1">
    <location>
        <begin position="134"/>
        <end position="149"/>
    </location>
</feature>
<gene>
    <name evidence="2" type="ORF">FISHEDRAFT_61798</name>
</gene>
<proteinExistence type="predicted"/>
<keyword evidence="3" id="KW-1185">Reference proteome</keyword>
<dbReference type="EMBL" id="KN882089">
    <property type="protein sequence ID" value="KIY44510.1"/>
    <property type="molecule type" value="Genomic_DNA"/>
</dbReference>
<organism evidence="2 3">
    <name type="scientific">Fistulina hepatica ATCC 64428</name>
    <dbReference type="NCBI Taxonomy" id="1128425"/>
    <lineage>
        <taxon>Eukaryota</taxon>
        <taxon>Fungi</taxon>
        <taxon>Dikarya</taxon>
        <taxon>Basidiomycota</taxon>
        <taxon>Agaricomycotina</taxon>
        <taxon>Agaricomycetes</taxon>
        <taxon>Agaricomycetidae</taxon>
        <taxon>Agaricales</taxon>
        <taxon>Fistulinaceae</taxon>
        <taxon>Fistulina</taxon>
    </lineage>
</organism>
<dbReference type="Proteomes" id="UP000054144">
    <property type="component" value="Unassembled WGS sequence"/>
</dbReference>
<feature type="region of interest" description="Disordered" evidence="1">
    <location>
        <begin position="1"/>
        <end position="25"/>
    </location>
</feature>
<evidence type="ECO:0000313" key="3">
    <source>
        <dbReference type="Proteomes" id="UP000054144"/>
    </source>
</evidence>
<evidence type="ECO:0000256" key="1">
    <source>
        <dbReference type="SAM" id="MobiDB-lite"/>
    </source>
</evidence>
<feature type="compositionally biased region" description="Low complexity" evidence="1">
    <location>
        <begin position="325"/>
        <end position="338"/>
    </location>
</feature>
<feature type="compositionally biased region" description="Basic and acidic residues" evidence="1">
    <location>
        <begin position="72"/>
        <end position="81"/>
    </location>
</feature>
<accession>A0A0D7A1A6</accession>
<feature type="compositionally biased region" description="Low complexity" evidence="1">
    <location>
        <begin position="254"/>
        <end position="268"/>
    </location>
</feature>